<evidence type="ECO:0000256" key="1">
    <source>
        <dbReference type="SAM" id="Phobius"/>
    </source>
</evidence>
<accession>H6LKR1</accession>
<feature type="transmembrane region" description="Helical" evidence="1">
    <location>
        <begin position="9"/>
        <end position="27"/>
    </location>
</feature>
<dbReference type="eggNOG" id="ENOG5033VBM">
    <property type="taxonomic scope" value="Bacteria"/>
</dbReference>
<feature type="transmembrane region" description="Helical" evidence="1">
    <location>
        <begin position="33"/>
        <end position="51"/>
    </location>
</feature>
<sequence>MQIVALSQIVWLQLLCIVLYPMFFSQINVANDFVNIITYAMGLLMLSYLLLRNFAFNDEKYQTKLLFGILPVKATTIIGARGIIIYLFCLMATPLIIFFSNVTHAIKPEMFAIVPTHILPDGLLLASVFLPIEFLIFYLFEAQKSDIIGAIAIFPYMALMALLENYLMNSILWIVVFMIAIFMNITCFWFSNQLYHRNRFNKN</sequence>
<dbReference type="STRING" id="931626.Awo_c20750"/>
<gene>
    <name evidence="2" type="ordered locus">Awo_c20750</name>
</gene>
<keyword evidence="3" id="KW-1185">Reference proteome</keyword>
<keyword evidence="1" id="KW-0812">Transmembrane</keyword>
<keyword evidence="1" id="KW-0472">Membrane</keyword>
<feature type="transmembrane region" description="Helical" evidence="1">
    <location>
        <begin position="83"/>
        <end position="102"/>
    </location>
</feature>
<dbReference type="EMBL" id="CP002987">
    <property type="protein sequence ID" value="AFA48853.1"/>
    <property type="molecule type" value="Genomic_DNA"/>
</dbReference>
<dbReference type="InterPro" id="IPR025699">
    <property type="entry name" value="ABC2_memb-like"/>
</dbReference>
<dbReference type="Proteomes" id="UP000007177">
    <property type="component" value="Chromosome"/>
</dbReference>
<dbReference type="Pfam" id="PF13346">
    <property type="entry name" value="ABC2_membrane_5"/>
    <property type="match status" value="1"/>
</dbReference>
<dbReference type="HOGENOM" id="CLU_1346484_0_0_9"/>
<dbReference type="AlphaFoldDB" id="H6LKR1"/>
<protein>
    <submittedName>
        <fullName evidence="2">Putative membrane protein</fullName>
    </submittedName>
</protein>
<reference evidence="3" key="1">
    <citation type="submission" date="2011-07" db="EMBL/GenBank/DDBJ databases">
        <title>Complete genome sequence of Acetobacterium woodii.</title>
        <authorList>
            <person name="Poehlein A."/>
            <person name="Schmidt S."/>
            <person name="Kaster A.-K."/>
            <person name="Goenrich M."/>
            <person name="Vollmers J."/>
            <person name="Thuermer A."/>
            <person name="Gottschalk G."/>
            <person name="Thauer R.K."/>
            <person name="Daniel R."/>
            <person name="Mueller V."/>
        </authorList>
    </citation>
    <scope>NUCLEOTIDE SEQUENCE [LARGE SCALE GENOMIC DNA]</scope>
    <source>
        <strain evidence="3">ATCC 29683 / DSM 1030 / JCM 2381 / KCTC 1655 / WB1</strain>
    </source>
</reference>
<name>H6LKR1_ACEWD</name>
<feature type="transmembrane region" description="Helical" evidence="1">
    <location>
        <begin position="122"/>
        <end position="140"/>
    </location>
</feature>
<proteinExistence type="predicted"/>
<feature type="transmembrane region" description="Helical" evidence="1">
    <location>
        <begin position="170"/>
        <end position="190"/>
    </location>
</feature>
<reference evidence="2 3" key="2">
    <citation type="journal article" date="2012" name="PLoS ONE">
        <title>An ancient pathway combining carbon dioxide fixation with the generation and utilization of a sodium ion gradient for ATP synthesis.</title>
        <authorList>
            <person name="Poehlein A."/>
            <person name="Schmidt S."/>
            <person name="Kaster A.K."/>
            <person name="Goenrich M."/>
            <person name="Vollmers J."/>
            <person name="Thurmer A."/>
            <person name="Bertsch J."/>
            <person name="Schuchmann K."/>
            <person name="Voigt B."/>
            <person name="Hecker M."/>
            <person name="Daniel R."/>
            <person name="Thauer R.K."/>
            <person name="Gottschalk G."/>
            <person name="Muller V."/>
        </authorList>
    </citation>
    <scope>NUCLEOTIDE SEQUENCE [LARGE SCALE GENOMIC DNA]</scope>
    <source>
        <strain evidence="3">ATCC 29683 / DSM 1030 / JCM 2381 / KCTC 1655 / WB1</strain>
    </source>
</reference>
<organism evidence="2 3">
    <name type="scientific">Acetobacterium woodii (strain ATCC 29683 / DSM 1030 / JCM 2381 / KCTC 1655 / WB1)</name>
    <dbReference type="NCBI Taxonomy" id="931626"/>
    <lineage>
        <taxon>Bacteria</taxon>
        <taxon>Bacillati</taxon>
        <taxon>Bacillota</taxon>
        <taxon>Clostridia</taxon>
        <taxon>Eubacteriales</taxon>
        <taxon>Eubacteriaceae</taxon>
        <taxon>Acetobacterium</taxon>
    </lineage>
</organism>
<keyword evidence="1" id="KW-1133">Transmembrane helix</keyword>
<dbReference type="KEGG" id="awo:Awo_c20750"/>
<evidence type="ECO:0000313" key="3">
    <source>
        <dbReference type="Proteomes" id="UP000007177"/>
    </source>
</evidence>
<evidence type="ECO:0000313" key="2">
    <source>
        <dbReference type="EMBL" id="AFA48853.1"/>
    </source>
</evidence>
<feature type="transmembrane region" description="Helical" evidence="1">
    <location>
        <begin position="147"/>
        <end position="164"/>
    </location>
</feature>